<dbReference type="Proteomes" id="UP000260991">
    <property type="component" value="Unassembled WGS sequence"/>
</dbReference>
<reference evidence="1 2" key="1">
    <citation type="submission" date="2018-08" db="EMBL/GenBank/DDBJ databases">
        <title>A genome reference for cultivated species of the human gut microbiota.</title>
        <authorList>
            <person name="Zou Y."/>
            <person name="Xue W."/>
            <person name="Luo G."/>
        </authorList>
    </citation>
    <scope>NUCLEOTIDE SEQUENCE [LARGE SCALE GENOMIC DNA]</scope>
    <source>
        <strain evidence="1 2">AF32-8AC</strain>
    </source>
</reference>
<dbReference type="EMBL" id="QVER01000010">
    <property type="protein sequence ID" value="RGB91008.1"/>
    <property type="molecule type" value="Genomic_DNA"/>
</dbReference>
<accession>A0A3E2U489</accession>
<comment type="caution">
    <text evidence="1">The sequence shown here is derived from an EMBL/GenBank/DDBJ whole genome shotgun (WGS) entry which is preliminary data.</text>
</comment>
<name>A0A3E2U489_9FIRM</name>
<dbReference type="AlphaFoldDB" id="A0A3E2U489"/>
<evidence type="ECO:0000313" key="2">
    <source>
        <dbReference type="Proteomes" id="UP000260991"/>
    </source>
</evidence>
<organism evidence="1 2">
    <name type="scientific">Faecalibacterium prausnitzii</name>
    <dbReference type="NCBI Taxonomy" id="853"/>
    <lineage>
        <taxon>Bacteria</taxon>
        <taxon>Bacillati</taxon>
        <taxon>Bacillota</taxon>
        <taxon>Clostridia</taxon>
        <taxon>Eubacteriales</taxon>
        <taxon>Oscillospiraceae</taxon>
        <taxon>Faecalibacterium</taxon>
    </lineage>
</organism>
<dbReference type="RefSeq" id="WP_158403360.1">
    <property type="nucleotide sequence ID" value="NZ_QVER01000010.1"/>
</dbReference>
<gene>
    <name evidence="1" type="ORF">DWZ46_09520</name>
</gene>
<proteinExistence type="predicted"/>
<protein>
    <submittedName>
        <fullName evidence="1">DUF3846 domain-containing protein</fullName>
    </submittedName>
</protein>
<evidence type="ECO:0000313" key="1">
    <source>
        <dbReference type="EMBL" id="RGB91008.1"/>
    </source>
</evidence>
<sequence length="122" mass="13468">MNRYMIVIPAKNRSFLLKCDEGDGMKPETLQKLVSGYVETVPAALDATWAREEADRLVLLVDEEGRLKCKAANQRATNIAPADVTRNGMQPLAGAAVLALQRGDKLMGFSKHVAEDILKEWL</sequence>